<sequence>MKTSHLLACAGIAVLFGAIGAWVGVNKKEPAPPVTTTIRPEQAAAGSAVVDALLARTMPDAQGTQQPLAQWKGRPLLVNFWATWCAPCVKEMPELSALQASGKYKDLQVIGIGIDSPTNIAEFTKKFQIAYPLYVDGVAGTELSRQFGNAQGGLPFTVLIGADGQVKKTYLGLLKFDQLRQDLAAL</sequence>
<dbReference type="GO" id="GO:0017004">
    <property type="term" value="P:cytochrome complex assembly"/>
    <property type="evidence" value="ECO:0007669"/>
    <property type="project" value="UniProtKB-KW"/>
</dbReference>
<comment type="subcellular location">
    <subcellularLocation>
        <location evidence="1">Cell envelope</location>
    </subcellularLocation>
</comment>
<dbReference type="Proteomes" id="UP000584325">
    <property type="component" value="Unassembled WGS sequence"/>
</dbReference>
<evidence type="ECO:0000313" key="7">
    <source>
        <dbReference type="Proteomes" id="UP000298763"/>
    </source>
</evidence>
<keyword evidence="5" id="KW-0413">Isomerase</keyword>
<evidence type="ECO:0000259" key="4">
    <source>
        <dbReference type="PROSITE" id="PS51352"/>
    </source>
</evidence>
<dbReference type="InterPro" id="IPR013766">
    <property type="entry name" value="Thioredoxin_domain"/>
</dbReference>
<dbReference type="InterPro" id="IPR050553">
    <property type="entry name" value="Thioredoxin_ResA/DsbE_sf"/>
</dbReference>
<dbReference type="Proteomes" id="UP000298763">
    <property type="component" value="Chromosome"/>
</dbReference>
<evidence type="ECO:0000313" key="8">
    <source>
        <dbReference type="Proteomes" id="UP000584325"/>
    </source>
</evidence>
<dbReference type="GO" id="GO:0015036">
    <property type="term" value="F:disulfide oxidoreductase activity"/>
    <property type="evidence" value="ECO:0007669"/>
    <property type="project" value="UniProtKB-ARBA"/>
</dbReference>
<dbReference type="RefSeq" id="WP_137314659.1">
    <property type="nucleotide sequence ID" value="NZ_CP040017.1"/>
</dbReference>
<protein>
    <submittedName>
        <fullName evidence="5">Thiol-disulfide isomerase/thioredoxin</fullName>
    </submittedName>
    <submittedName>
        <fullName evidence="6">TlpA family protein disulfide reductase</fullName>
    </submittedName>
</protein>
<dbReference type="PROSITE" id="PS51352">
    <property type="entry name" value="THIOREDOXIN_2"/>
    <property type="match status" value="1"/>
</dbReference>
<dbReference type="EMBL" id="JACHXS010000002">
    <property type="protein sequence ID" value="MBB3220703.1"/>
    <property type="molecule type" value="Genomic_DNA"/>
</dbReference>
<dbReference type="EMBL" id="CP040017">
    <property type="protein sequence ID" value="QCP11815.1"/>
    <property type="molecule type" value="Genomic_DNA"/>
</dbReference>
<dbReference type="Gene3D" id="3.40.30.10">
    <property type="entry name" value="Glutaredoxin"/>
    <property type="match status" value="1"/>
</dbReference>
<evidence type="ECO:0000256" key="1">
    <source>
        <dbReference type="ARBA" id="ARBA00004196"/>
    </source>
</evidence>
<dbReference type="CDD" id="cd02966">
    <property type="entry name" value="TlpA_like_family"/>
    <property type="match status" value="1"/>
</dbReference>
<dbReference type="PROSITE" id="PS00194">
    <property type="entry name" value="THIOREDOXIN_1"/>
    <property type="match status" value="1"/>
</dbReference>
<dbReference type="InterPro" id="IPR017937">
    <property type="entry name" value="Thioredoxin_CS"/>
</dbReference>
<evidence type="ECO:0000256" key="3">
    <source>
        <dbReference type="ARBA" id="ARBA00023284"/>
    </source>
</evidence>
<dbReference type="InterPro" id="IPR013740">
    <property type="entry name" value="Redoxin"/>
</dbReference>
<reference evidence="5 8" key="2">
    <citation type="submission" date="2020-08" db="EMBL/GenBank/DDBJ databases">
        <title>Genomic Encyclopedia of Type Strains, Phase III (KMG-III): the genomes of soil and plant-associated and newly described type strains.</title>
        <authorList>
            <person name="Whitman W."/>
        </authorList>
    </citation>
    <scope>NUCLEOTIDE SEQUENCE [LARGE SCALE GENOMIC DNA]</scope>
    <source>
        <strain evidence="5 8">CECT 7753</strain>
    </source>
</reference>
<dbReference type="GO" id="GO:0016853">
    <property type="term" value="F:isomerase activity"/>
    <property type="evidence" value="ECO:0007669"/>
    <property type="project" value="UniProtKB-KW"/>
</dbReference>
<dbReference type="AlphaFoldDB" id="A0A4P8HTV8"/>
<dbReference type="Pfam" id="PF08534">
    <property type="entry name" value="Redoxin"/>
    <property type="match status" value="1"/>
</dbReference>
<keyword evidence="2" id="KW-0201">Cytochrome c-type biogenesis</keyword>
<keyword evidence="3" id="KW-0676">Redox-active center</keyword>
<evidence type="ECO:0000256" key="2">
    <source>
        <dbReference type="ARBA" id="ARBA00022748"/>
    </source>
</evidence>
<accession>A0A4P8HTV8</accession>
<dbReference type="PANTHER" id="PTHR42852:SF13">
    <property type="entry name" value="PROTEIN DIPZ"/>
    <property type="match status" value="1"/>
</dbReference>
<evidence type="ECO:0000313" key="5">
    <source>
        <dbReference type="EMBL" id="MBB3220703.1"/>
    </source>
</evidence>
<organism evidence="5 8">
    <name type="scientific">Pseudoduganella umbonata</name>
    <dbReference type="NCBI Taxonomy" id="864828"/>
    <lineage>
        <taxon>Bacteria</taxon>
        <taxon>Pseudomonadati</taxon>
        <taxon>Pseudomonadota</taxon>
        <taxon>Betaproteobacteria</taxon>
        <taxon>Burkholderiales</taxon>
        <taxon>Oxalobacteraceae</taxon>
        <taxon>Telluria group</taxon>
        <taxon>Pseudoduganella</taxon>
    </lineage>
</organism>
<dbReference type="PANTHER" id="PTHR42852">
    <property type="entry name" value="THIOL:DISULFIDE INTERCHANGE PROTEIN DSBE"/>
    <property type="match status" value="1"/>
</dbReference>
<gene>
    <name evidence="6" type="ORF">FCL38_16355</name>
    <name evidence="5" type="ORF">FHS02_001502</name>
</gene>
<keyword evidence="7" id="KW-1185">Reference proteome</keyword>
<proteinExistence type="predicted"/>
<feature type="domain" description="Thioredoxin" evidence="4">
    <location>
        <begin position="47"/>
        <end position="186"/>
    </location>
</feature>
<dbReference type="OrthoDB" id="9811352at2"/>
<dbReference type="InterPro" id="IPR036249">
    <property type="entry name" value="Thioredoxin-like_sf"/>
</dbReference>
<dbReference type="GO" id="GO:0030313">
    <property type="term" value="C:cell envelope"/>
    <property type="evidence" value="ECO:0007669"/>
    <property type="project" value="UniProtKB-SubCell"/>
</dbReference>
<name>A0A4P8HTV8_9BURK</name>
<evidence type="ECO:0000313" key="6">
    <source>
        <dbReference type="EMBL" id="QCP11815.1"/>
    </source>
</evidence>
<dbReference type="SUPFAM" id="SSF52833">
    <property type="entry name" value="Thioredoxin-like"/>
    <property type="match status" value="1"/>
</dbReference>
<reference evidence="6 7" key="1">
    <citation type="submission" date="2019-05" db="EMBL/GenBank/DDBJ databases">
        <title>Draft Genome Sequences of Six Type Strains of the Genus Massilia.</title>
        <authorList>
            <person name="Miess H."/>
            <person name="Frediansyhah A."/>
            <person name="Gross H."/>
        </authorList>
    </citation>
    <scope>NUCLEOTIDE SEQUENCE [LARGE SCALE GENOMIC DNA]</scope>
    <source>
        <strain evidence="6 7">DSMZ 26121</strain>
    </source>
</reference>